<evidence type="ECO:0000313" key="3">
    <source>
        <dbReference type="Proteomes" id="UP000516093"/>
    </source>
</evidence>
<dbReference type="InterPro" id="IPR001509">
    <property type="entry name" value="Epimerase_deHydtase"/>
</dbReference>
<feature type="domain" description="NAD-dependent epimerase/dehydratase" evidence="1">
    <location>
        <begin position="2"/>
        <end position="224"/>
    </location>
</feature>
<dbReference type="EMBL" id="CP060784">
    <property type="protein sequence ID" value="QNP53815.1"/>
    <property type="molecule type" value="Genomic_DNA"/>
</dbReference>
<dbReference type="SUPFAM" id="SSF51735">
    <property type="entry name" value="NAD(P)-binding Rossmann-fold domains"/>
    <property type="match status" value="1"/>
</dbReference>
<dbReference type="AlphaFoldDB" id="A0A7H0GZU9"/>
<dbReference type="GO" id="GO:0004029">
    <property type="term" value="F:aldehyde dehydrogenase (NAD+) activity"/>
    <property type="evidence" value="ECO:0007669"/>
    <property type="project" value="TreeGrafter"/>
</dbReference>
<gene>
    <name evidence="2" type="ORF">H9L05_09935</name>
</gene>
<dbReference type="InterPro" id="IPR051783">
    <property type="entry name" value="NAD(P)-dependent_oxidoreduct"/>
</dbReference>
<accession>A0A7H0GZU9</accession>
<dbReference type="GO" id="GO:0005737">
    <property type="term" value="C:cytoplasm"/>
    <property type="evidence" value="ECO:0007669"/>
    <property type="project" value="TreeGrafter"/>
</dbReference>
<dbReference type="InterPro" id="IPR036291">
    <property type="entry name" value="NAD(P)-bd_dom_sf"/>
</dbReference>
<dbReference type="KEGG" id="hqi:H9L05_09935"/>
<proteinExistence type="predicted"/>
<dbReference type="Gene3D" id="3.40.50.720">
    <property type="entry name" value="NAD(P)-binding Rossmann-like Domain"/>
    <property type="match status" value="1"/>
</dbReference>
<dbReference type="RefSeq" id="WP_187734018.1">
    <property type="nucleotide sequence ID" value="NZ_BMFN01000001.1"/>
</dbReference>
<organism evidence="2 3">
    <name type="scientific">Hymenobacter qilianensis</name>
    <dbReference type="NCBI Taxonomy" id="1385715"/>
    <lineage>
        <taxon>Bacteria</taxon>
        <taxon>Pseudomonadati</taxon>
        <taxon>Bacteroidota</taxon>
        <taxon>Cytophagia</taxon>
        <taxon>Cytophagales</taxon>
        <taxon>Hymenobacteraceae</taxon>
        <taxon>Hymenobacter</taxon>
    </lineage>
</organism>
<dbReference type="PANTHER" id="PTHR48079">
    <property type="entry name" value="PROTEIN YEEZ"/>
    <property type="match status" value="1"/>
</dbReference>
<sequence>MVFVTGGSGLMGSFLIPALVAQGYVVRALYRQQVPAIQHADKVEWIEGDLRDTTLLRTALAGVTHVFHCAGLVSYAPQDAAKLQQTNAEGTAAVVDACLEQSSDIRLCHVSSVAALGGPAAAKLDIRGANIVVDETAKWDLGAGHNAYATSKYFGELEVWRGISEGLSAVIVNPSVVLGPADWQRSSTRLFRYAHQEHAFYTPGCLNYVDVRDVVEAMLRLTFQSEVAGERFILSGGAVPLRDFLIQAAECFGKKPPTVAVPTWAAETIWRLEHVRSVLTGARPLITKDTARAGRRSVIYSAAKVEAATGLQFRPLAETVQWCCAGLTSANQPSPGVVIAS</sequence>
<evidence type="ECO:0000313" key="2">
    <source>
        <dbReference type="EMBL" id="QNP53815.1"/>
    </source>
</evidence>
<dbReference type="PANTHER" id="PTHR48079:SF6">
    <property type="entry name" value="NAD(P)-BINDING DOMAIN-CONTAINING PROTEIN-RELATED"/>
    <property type="match status" value="1"/>
</dbReference>
<name>A0A7H0GZU9_9BACT</name>
<evidence type="ECO:0000259" key="1">
    <source>
        <dbReference type="Pfam" id="PF01370"/>
    </source>
</evidence>
<dbReference type="Proteomes" id="UP000516093">
    <property type="component" value="Chromosome"/>
</dbReference>
<protein>
    <submittedName>
        <fullName evidence="2">NAD-dependent epimerase/dehydratase family protein</fullName>
    </submittedName>
</protein>
<dbReference type="Pfam" id="PF01370">
    <property type="entry name" value="Epimerase"/>
    <property type="match status" value="1"/>
</dbReference>
<keyword evidence="3" id="KW-1185">Reference proteome</keyword>
<reference evidence="2 3" key="1">
    <citation type="submission" date="2020-08" db="EMBL/GenBank/DDBJ databases">
        <title>Genome sequence of Hymenobacter qilianensis JCM 19763T.</title>
        <authorList>
            <person name="Hyun D.-W."/>
            <person name="Bae J.-W."/>
        </authorList>
    </citation>
    <scope>NUCLEOTIDE SEQUENCE [LARGE SCALE GENOMIC DNA]</scope>
    <source>
        <strain evidence="2 3">JCM 19763</strain>
    </source>
</reference>